<dbReference type="EMBL" id="VMNK01000005">
    <property type="protein sequence ID" value="TVO58034.1"/>
    <property type="molecule type" value="Genomic_DNA"/>
</dbReference>
<dbReference type="AlphaFoldDB" id="A0A557QYP7"/>
<evidence type="ECO:0000313" key="1">
    <source>
        <dbReference type="EMBL" id="TVO58034.1"/>
    </source>
</evidence>
<keyword evidence="2" id="KW-1185">Reference proteome</keyword>
<comment type="caution">
    <text evidence="1">The sequence shown here is derived from an EMBL/GenBank/DDBJ whole genome shotgun (WGS) entry which is preliminary data.</text>
</comment>
<organism evidence="1 2">
    <name type="scientific">Denitromonas halophila</name>
    <dbReference type="NCBI Taxonomy" id="1629404"/>
    <lineage>
        <taxon>Bacteria</taxon>
        <taxon>Pseudomonadati</taxon>
        <taxon>Pseudomonadota</taxon>
        <taxon>Betaproteobacteria</taxon>
        <taxon>Rhodocyclales</taxon>
        <taxon>Zoogloeaceae</taxon>
        <taxon>Denitromonas</taxon>
    </lineage>
</organism>
<name>A0A557QYP7_9RHOO</name>
<accession>A0A557QYP7</accession>
<gene>
    <name evidence="1" type="ORF">FHP91_06435</name>
</gene>
<sequence length="173" mass="19648">MNLIEQHRIGGAFSWGRDGHNAAEKGVRLPNLSAFESPDQDVTLDRAHSAFTHSSGNYPLLATDRVDEERFPRGHYNMGLLWDHARIVDTPSRLVFPLRYVQRQEIGGGIPDQPRRVTPRRPAQFQLRDGEQIRWTWDKGVLSGRAEVEGDTVTVTDVPLVSGVPYKLLEFYK</sequence>
<reference evidence="1 2" key="1">
    <citation type="submission" date="2019-07" db="EMBL/GenBank/DDBJ databases">
        <title>The pathways for chlorine oxyanion respiration interact through the shared metabolite chlorate.</title>
        <authorList>
            <person name="Barnum T.P."/>
            <person name="Cheng Y."/>
            <person name="Hill K.A."/>
            <person name="Lucas L.N."/>
            <person name="Carlson H.K."/>
            <person name="Coates J.D."/>
        </authorList>
    </citation>
    <scope>NUCLEOTIDE SEQUENCE [LARGE SCALE GENOMIC DNA]</scope>
    <source>
        <strain evidence="1 2">SFB-3</strain>
    </source>
</reference>
<dbReference type="Proteomes" id="UP000319502">
    <property type="component" value="Unassembled WGS sequence"/>
</dbReference>
<dbReference type="RefSeq" id="WP_144308807.1">
    <property type="nucleotide sequence ID" value="NZ_VMNK01000005.1"/>
</dbReference>
<protein>
    <submittedName>
        <fullName evidence="1">Uncharacterized protein</fullName>
    </submittedName>
</protein>
<proteinExistence type="predicted"/>
<evidence type="ECO:0000313" key="2">
    <source>
        <dbReference type="Proteomes" id="UP000319502"/>
    </source>
</evidence>